<organism evidence="2 3">
    <name type="scientific">Ensete ventricosum</name>
    <name type="common">Abyssinian banana</name>
    <name type="synonym">Musa ensete</name>
    <dbReference type="NCBI Taxonomy" id="4639"/>
    <lineage>
        <taxon>Eukaryota</taxon>
        <taxon>Viridiplantae</taxon>
        <taxon>Streptophyta</taxon>
        <taxon>Embryophyta</taxon>
        <taxon>Tracheophyta</taxon>
        <taxon>Spermatophyta</taxon>
        <taxon>Magnoliopsida</taxon>
        <taxon>Liliopsida</taxon>
        <taxon>Zingiberales</taxon>
        <taxon>Musaceae</taxon>
        <taxon>Ensete</taxon>
    </lineage>
</organism>
<dbReference type="Proteomes" id="UP001222027">
    <property type="component" value="Unassembled WGS sequence"/>
</dbReference>
<feature type="transmembrane region" description="Helical" evidence="1">
    <location>
        <begin position="34"/>
        <end position="54"/>
    </location>
</feature>
<dbReference type="PANTHER" id="PTHR46610:SF20">
    <property type="entry name" value="OS05G0181300 PROTEIN"/>
    <property type="match status" value="1"/>
</dbReference>
<evidence type="ECO:0000256" key="1">
    <source>
        <dbReference type="SAM" id="Phobius"/>
    </source>
</evidence>
<gene>
    <name evidence="2" type="ORF">OPV22_027374</name>
</gene>
<dbReference type="Pfam" id="PF20100">
    <property type="entry name" value="DUF6490"/>
    <property type="match status" value="1"/>
</dbReference>
<dbReference type="PANTHER" id="PTHR46610">
    <property type="entry name" value="OS05G0181300 PROTEIN"/>
    <property type="match status" value="1"/>
</dbReference>
<sequence>MDPRDRFFGSLPKLSFLFLTVNSFNVAYRSRGDPSALSFVVFIYVAMMLLFICLRRLEMLAPQDPPEHKKRTLAAIWVLATVLSLVFAWRVAEIAPPLLAVAMAGFYALIIYQHADGDSGVIMTLSPQENV</sequence>
<keyword evidence="1" id="KW-1133">Transmembrane helix</keyword>
<comment type="caution">
    <text evidence="2">The sequence shown here is derived from an EMBL/GenBank/DDBJ whole genome shotgun (WGS) entry which is preliminary data.</text>
</comment>
<protein>
    <submittedName>
        <fullName evidence="2">Uncharacterized protein</fullName>
    </submittedName>
</protein>
<feature type="transmembrane region" description="Helical" evidence="1">
    <location>
        <begin position="74"/>
        <end position="92"/>
    </location>
</feature>
<dbReference type="AlphaFoldDB" id="A0AAV8P2Y5"/>
<keyword evidence="1" id="KW-0472">Membrane</keyword>
<feature type="transmembrane region" description="Helical" evidence="1">
    <location>
        <begin position="98"/>
        <end position="115"/>
    </location>
</feature>
<evidence type="ECO:0000313" key="3">
    <source>
        <dbReference type="Proteomes" id="UP001222027"/>
    </source>
</evidence>
<name>A0AAV8P2Y5_ENSVE</name>
<dbReference type="EMBL" id="JAQQAF010000008">
    <property type="protein sequence ID" value="KAJ8464822.1"/>
    <property type="molecule type" value="Genomic_DNA"/>
</dbReference>
<accession>A0AAV8P2Y5</accession>
<reference evidence="2 3" key="1">
    <citation type="submission" date="2022-12" db="EMBL/GenBank/DDBJ databases">
        <title>Chromosome-scale assembly of the Ensete ventricosum genome.</title>
        <authorList>
            <person name="Dussert Y."/>
            <person name="Stocks J."/>
            <person name="Wendawek A."/>
            <person name="Woldeyes F."/>
            <person name="Nichols R.A."/>
            <person name="Borrell J.S."/>
        </authorList>
    </citation>
    <scope>NUCLEOTIDE SEQUENCE [LARGE SCALE GENOMIC DNA]</scope>
    <source>
        <strain evidence="3">cv. Maze</strain>
        <tissue evidence="2">Seeds</tissue>
    </source>
</reference>
<proteinExistence type="predicted"/>
<evidence type="ECO:0000313" key="2">
    <source>
        <dbReference type="EMBL" id="KAJ8464822.1"/>
    </source>
</evidence>
<keyword evidence="1" id="KW-0812">Transmembrane</keyword>
<dbReference type="InterPro" id="IPR045501">
    <property type="entry name" value="DUF6490"/>
</dbReference>
<keyword evidence="3" id="KW-1185">Reference proteome</keyword>